<dbReference type="GO" id="GO:0007155">
    <property type="term" value="P:cell adhesion"/>
    <property type="evidence" value="ECO:0007669"/>
    <property type="project" value="UniProtKB-KW"/>
</dbReference>
<evidence type="ECO:0000256" key="9">
    <source>
        <dbReference type="SAM" id="MobiDB-lite"/>
    </source>
</evidence>
<organism evidence="12 13">
    <name type="scientific">Gopherus evgoodei</name>
    <name type="common">Goodes thornscrub tortoise</name>
    <dbReference type="NCBI Taxonomy" id="1825980"/>
    <lineage>
        <taxon>Eukaryota</taxon>
        <taxon>Metazoa</taxon>
        <taxon>Chordata</taxon>
        <taxon>Craniata</taxon>
        <taxon>Vertebrata</taxon>
        <taxon>Euteleostomi</taxon>
        <taxon>Archelosauria</taxon>
        <taxon>Testudinata</taxon>
        <taxon>Testudines</taxon>
        <taxon>Cryptodira</taxon>
        <taxon>Durocryptodira</taxon>
        <taxon>Testudinoidea</taxon>
        <taxon>Testudinidae</taxon>
        <taxon>Gopherus</taxon>
    </lineage>
</organism>
<dbReference type="GeneTree" id="ENSGT01150000286924"/>
<dbReference type="InterPro" id="IPR003599">
    <property type="entry name" value="Ig_sub"/>
</dbReference>
<evidence type="ECO:0000256" key="7">
    <source>
        <dbReference type="ARBA" id="ARBA00023157"/>
    </source>
</evidence>
<dbReference type="SMART" id="SM00408">
    <property type="entry name" value="IGc2"/>
    <property type="match status" value="2"/>
</dbReference>
<dbReference type="GO" id="GO:0030246">
    <property type="term" value="F:carbohydrate binding"/>
    <property type="evidence" value="ECO:0007669"/>
    <property type="project" value="UniProtKB-KW"/>
</dbReference>
<dbReference type="AlphaFoldDB" id="A0A8C4WK66"/>
<evidence type="ECO:0000256" key="6">
    <source>
        <dbReference type="ARBA" id="ARBA00023136"/>
    </source>
</evidence>
<dbReference type="Ensembl" id="ENSGEVT00005019578.1">
    <property type="protein sequence ID" value="ENSGEVP00005018633.1"/>
    <property type="gene ID" value="ENSGEVG00005012792.1"/>
</dbReference>
<dbReference type="GO" id="GO:0033691">
    <property type="term" value="F:sialic acid binding"/>
    <property type="evidence" value="ECO:0007669"/>
    <property type="project" value="TreeGrafter"/>
</dbReference>
<feature type="domain" description="Ig-like" evidence="11">
    <location>
        <begin position="298"/>
        <end position="379"/>
    </location>
</feature>
<dbReference type="GO" id="GO:0005886">
    <property type="term" value="C:plasma membrane"/>
    <property type="evidence" value="ECO:0007669"/>
    <property type="project" value="Ensembl"/>
</dbReference>
<keyword evidence="7" id="KW-1015">Disulfide bond</keyword>
<keyword evidence="5 10" id="KW-1133">Transmembrane helix</keyword>
<evidence type="ECO:0000256" key="4">
    <source>
        <dbReference type="ARBA" id="ARBA00022889"/>
    </source>
</evidence>
<feature type="compositionally biased region" description="Basic and acidic residues" evidence="9">
    <location>
        <begin position="1"/>
        <end position="15"/>
    </location>
</feature>
<evidence type="ECO:0000256" key="3">
    <source>
        <dbReference type="ARBA" id="ARBA00022734"/>
    </source>
</evidence>
<name>A0A8C4WK66_9SAUR</name>
<feature type="transmembrane region" description="Helical" evidence="10">
    <location>
        <begin position="568"/>
        <end position="591"/>
    </location>
</feature>
<comment type="similarity">
    <text evidence="8">Belongs to the immunoglobulin superfamily. SIGLEC (sialic acid binding Ig-like lectin) family.</text>
</comment>
<dbReference type="InterPro" id="IPR013783">
    <property type="entry name" value="Ig-like_fold"/>
</dbReference>
<dbReference type="Gene3D" id="2.60.40.10">
    <property type="entry name" value="Immunoglobulins"/>
    <property type="match status" value="5"/>
</dbReference>
<dbReference type="SUPFAM" id="SSF48726">
    <property type="entry name" value="Immunoglobulin"/>
    <property type="match status" value="5"/>
</dbReference>
<evidence type="ECO:0000313" key="12">
    <source>
        <dbReference type="Ensembl" id="ENSGEVP00005018633.1"/>
    </source>
</evidence>
<evidence type="ECO:0000259" key="11">
    <source>
        <dbReference type="PROSITE" id="PS50835"/>
    </source>
</evidence>
<dbReference type="SMART" id="SM00409">
    <property type="entry name" value="IG"/>
    <property type="match status" value="4"/>
</dbReference>
<dbReference type="Pfam" id="PF13927">
    <property type="entry name" value="Ig_3"/>
    <property type="match status" value="2"/>
</dbReference>
<feature type="compositionally biased region" description="Basic and acidic residues" evidence="9">
    <location>
        <begin position="30"/>
        <end position="42"/>
    </location>
</feature>
<dbReference type="CDD" id="cd05712">
    <property type="entry name" value="IgV_CD33"/>
    <property type="match status" value="1"/>
</dbReference>
<dbReference type="InterPro" id="IPR007110">
    <property type="entry name" value="Ig-like_dom"/>
</dbReference>
<dbReference type="FunFam" id="2.60.40.10:FF:000663">
    <property type="entry name" value="myelin-associated glycoprotein isoform X1"/>
    <property type="match status" value="1"/>
</dbReference>
<feature type="region of interest" description="Disordered" evidence="9">
    <location>
        <begin position="1"/>
        <end position="58"/>
    </location>
</feature>
<proteinExistence type="inferred from homology"/>
<accession>A0A8C4WK66</accession>
<keyword evidence="13" id="KW-1185">Reference proteome</keyword>
<evidence type="ECO:0000256" key="5">
    <source>
        <dbReference type="ARBA" id="ARBA00022989"/>
    </source>
</evidence>
<evidence type="ECO:0000256" key="10">
    <source>
        <dbReference type="SAM" id="Phobius"/>
    </source>
</evidence>
<protein>
    <submittedName>
        <fullName evidence="12">Myelin associated glycoprotein</fullName>
    </submittedName>
</protein>
<keyword evidence="2 10" id="KW-0812">Transmembrane</keyword>
<dbReference type="PANTHER" id="PTHR12035">
    <property type="entry name" value="SIALIC ACID BINDING IMMUNOGLOBULIN-LIKE LECTIN"/>
    <property type="match status" value="1"/>
</dbReference>
<reference evidence="12" key="1">
    <citation type="submission" date="2025-08" db="UniProtKB">
        <authorList>
            <consortium name="Ensembl"/>
        </authorList>
    </citation>
    <scope>IDENTIFICATION</scope>
</reference>
<comment type="subcellular location">
    <subcellularLocation>
        <location evidence="1">Membrane</location>
        <topology evidence="1">Single-pass type I membrane protein</topology>
    </subcellularLocation>
</comment>
<reference evidence="12" key="2">
    <citation type="submission" date="2025-09" db="UniProtKB">
        <authorList>
            <consortium name="Ensembl"/>
        </authorList>
    </citation>
    <scope>IDENTIFICATION</scope>
</reference>
<evidence type="ECO:0000256" key="8">
    <source>
        <dbReference type="ARBA" id="ARBA00038361"/>
    </source>
</evidence>
<dbReference type="PANTHER" id="PTHR12035:SF107">
    <property type="entry name" value="MYELIN-ASSOCIATED GLYCOPROTEIN"/>
    <property type="match status" value="1"/>
</dbReference>
<dbReference type="Proteomes" id="UP000694390">
    <property type="component" value="Unassembled WGS sequence"/>
</dbReference>
<evidence type="ECO:0000313" key="13">
    <source>
        <dbReference type="Proteomes" id="UP000694390"/>
    </source>
</evidence>
<dbReference type="InterPro" id="IPR003598">
    <property type="entry name" value="Ig_sub2"/>
</dbReference>
<dbReference type="InterPro" id="IPR051036">
    <property type="entry name" value="SIGLEC"/>
</dbReference>
<keyword evidence="3" id="KW-0430">Lectin</keyword>
<dbReference type="PROSITE" id="PS50835">
    <property type="entry name" value="IG_LIKE"/>
    <property type="match status" value="3"/>
</dbReference>
<dbReference type="GO" id="GO:0043218">
    <property type="term" value="C:compact myelin"/>
    <property type="evidence" value="ECO:0007669"/>
    <property type="project" value="Ensembl"/>
</dbReference>
<gene>
    <name evidence="12" type="primary">MAG</name>
</gene>
<dbReference type="Pfam" id="PF08205">
    <property type="entry name" value="C2-set_2"/>
    <property type="match status" value="1"/>
</dbReference>
<dbReference type="InterPro" id="IPR013162">
    <property type="entry name" value="CD80_C2-set"/>
</dbReference>
<evidence type="ECO:0000256" key="1">
    <source>
        <dbReference type="ARBA" id="ARBA00004479"/>
    </source>
</evidence>
<keyword evidence="6 10" id="KW-0472">Membrane</keyword>
<feature type="domain" description="Ig-like" evidence="11">
    <location>
        <begin position="199"/>
        <end position="291"/>
    </location>
</feature>
<keyword evidence="4" id="KW-0130">Cell adhesion</keyword>
<feature type="domain" description="Ig-like" evidence="11">
    <location>
        <begin position="387"/>
        <end position="468"/>
    </location>
</feature>
<dbReference type="OrthoDB" id="10012075at2759"/>
<dbReference type="InterPro" id="IPR036179">
    <property type="entry name" value="Ig-like_dom_sf"/>
</dbReference>
<sequence length="684" mass="76098">MDGWLEREGWTKRDGQTGNKAGTGRFGSWAEKRQWGNQREGEQTVAGEVGGKGDGRAGSCPHRPAPVALVCPPGTLGGPWSAWMPQTIMAFEGTCVAIPCRFDYPDELRPSAVHGIWYFNSPYPRNYPPVVYKSRTGIVHESFQGRTRLLGDLQARNCTLQLSRLSPELAGKYFFRGDLGGYNQYTYSEHSNLEIVDKPTIVPPAAVVVGTEAELRCVVPDNCPTMKPVVSWLNHEVLEDQTVFGQLEEESSTWSQVSLLKFQPLRENDRHELGCQVTYPNTTFLFEAFATLDVKYVPRILQVNSSVEITEGSHVVLVCVADSNPMALLAWFKEEAVLREEPSTNLTLELDNVTHAHDGIYTCVAENVYGRVNRSLALTVMYAPRKPSVNTSVVAMEGESVTILCTTESNPEPIITIFREKQIVATVVYESELLLEIPAVTHEDDGEYWCVAENQYGQRGSAFNLTVEFAPIILLESKCTAARDTVQCVCAVLANPEPVISFELPTRNVTVNETDQEFVYSQKTGYTVTSILTLRGELDSQLFVVCSARNLYGTKNQQLQFHHSNNLMWAKVGPVGAVVAFVILIAAVCYVSQTRKKKNVNVNSSFVQLEHPPVAYSGEYRPPGALDKSEYERRPASDKCLLNKPEGSLDLNVDYANIDFTKLATKDSYTLTEELAEYAEIRVK</sequence>
<evidence type="ECO:0000256" key="2">
    <source>
        <dbReference type="ARBA" id="ARBA00022692"/>
    </source>
</evidence>